<comment type="caution">
    <text evidence="5">The sequence shown here is derived from an EMBL/GenBank/DDBJ whole genome shotgun (WGS) entry which is preliminary data.</text>
</comment>
<accession>A0ABV7YA03</accession>
<dbReference type="Pfam" id="PF03575">
    <property type="entry name" value="Peptidase_S51"/>
    <property type="match status" value="1"/>
</dbReference>
<evidence type="ECO:0000256" key="1">
    <source>
        <dbReference type="ARBA" id="ARBA00006534"/>
    </source>
</evidence>
<name>A0ABV7YA03_9ACTN</name>
<evidence type="ECO:0000313" key="5">
    <source>
        <dbReference type="EMBL" id="MFC3761204.1"/>
    </source>
</evidence>
<proteinExistence type="inferred from homology"/>
<protein>
    <submittedName>
        <fullName evidence="5">Type 1 glutamine amidotransferase-like domain-containing protein</fullName>
    </submittedName>
</protein>
<reference evidence="6" key="1">
    <citation type="journal article" date="2019" name="Int. J. Syst. Evol. Microbiol.">
        <title>The Global Catalogue of Microorganisms (GCM) 10K type strain sequencing project: providing services to taxonomists for standard genome sequencing and annotation.</title>
        <authorList>
            <consortium name="The Broad Institute Genomics Platform"/>
            <consortium name="The Broad Institute Genome Sequencing Center for Infectious Disease"/>
            <person name="Wu L."/>
            <person name="Ma J."/>
        </authorList>
    </citation>
    <scope>NUCLEOTIDE SEQUENCE [LARGE SCALE GENOMIC DNA]</scope>
    <source>
        <strain evidence="6">CGMCC 4.7241</strain>
    </source>
</reference>
<gene>
    <name evidence="5" type="ORF">ACFOUW_10165</name>
</gene>
<keyword evidence="2" id="KW-0645">Protease</keyword>
<evidence type="ECO:0000256" key="4">
    <source>
        <dbReference type="ARBA" id="ARBA00022825"/>
    </source>
</evidence>
<keyword evidence="6" id="KW-1185">Reference proteome</keyword>
<dbReference type="InterPro" id="IPR029062">
    <property type="entry name" value="Class_I_gatase-like"/>
</dbReference>
<comment type="similarity">
    <text evidence="1">Belongs to the peptidase S51 family.</text>
</comment>
<dbReference type="Gene3D" id="3.40.50.880">
    <property type="match status" value="1"/>
</dbReference>
<dbReference type="InterPro" id="IPR005320">
    <property type="entry name" value="Peptidase_S51"/>
</dbReference>
<evidence type="ECO:0000256" key="2">
    <source>
        <dbReference type="ARBA" id="ARBA00022670"/>
    </source>
</evidence>
<sequence>MPLFLYSTSPAPHEQTILGACRRPTRPTRAVALLAALEAPDAALLDGLRGHFPVPLDDSGLASRDDAYDKAVVSRLASADLVLIGGGSPLRLVEVTRGTPALAALRSAYDNGAVLAGCSAGAAVFGAGMLAGAEPLALWGWLPNTVVAPHFGQYDIEPWRQAYPTCDILGIPDDAMAKVDGAETTSLGPVDLTVLPPVEDKRGVSR</sequence>
<dbReference type="EMBL" id="JBHRZH010000006">
    <property type="protein sequence ID" value="MFC3761204.1"/>
    <property type="molecule type" value="Genomic_DNA"/>
</dbReference>
<evidence type="ECO:0000256" key="3">
    <source>
        <dbReference type="ARBA" id="ARBA00022801"/>
    </source>
</evidence>
<organism evidence="5 6">
    <name type="scientific">Tenggerimyces flavus</name>
    <dbReference type="NCBI Taxonomy" id="1708749"/>
    <lineage>
        <taxon>Bacteria</taxon>
        <taxon>Bacillati</taxon>
        <taxon>Actinomycetota</taxon>
        <taxon>Actinomycetes</taxon>
        <taxon>Propionibacteriales</taxon>
        <taxon>Nocardioidaceae</taxon>
        <taxon>Tenggerimyces</taxon>
    </lineage>
</organism>
<dbReference type="SUPFAM" id="SSF52317">
    <property type="entry name" value="Class I glutamine amidotransferase-like"/>
    <property type="match status" value="1"/>
</dbReference>
<dbReference type="RefSeq" id="WP_205117417.1">
    <property type="nucleotide sequence ID" value="NZ_JAFBCM010000001.1"/>
</dbReference>
<dbReference type="Proteomes" id="UP001595699">
    <property type="component" value="Unassembled WGS sequence"/>
</dbReference>
<keyword evidence="4" id="KW-0720">Serine protease</keyword>
<keyword evidence="3" id="KW-0378">Hydrolase</keyword>
<evidence type="ECO:0000313" key="6">
    <source>
        <dbReference type="Proteomes" id="UP001595699"/>
    </source>
</evidence>